<dbReference type="RefSeq" id="WP_015180505.1">
    <property type="nucleotide sequence ID" value="NC_019738.1"/>
</dbReference>
<evidence type="ECO:0000256" key="3">
    <source>
        <dbReference type="ARBA" id="ARBA00022989"/>
    </source>
</evidence>
<dbReference type="GO" id="GO:0008610">
    <property type="term" value="P:lipid biosynthetic process"/>
    <property type="evidence" value="ECO:0007669"/>
    <property type="project" value="InterPro"/>
</dbReference>
<evidence type="ECO:0000256" key="4">
    <source>
        <dbReference type="ARBA" id="ARBA00023136"/>
    </source>
</evidence>
<dbReference type="PANTHER" id="PTHR11863">
    <property type="entry name" value="STEROL DESATURASE"/>
    <property type="match status" value="1"/>
</dbReference>
<dbReference type="GO" id="GO:0005506">
    <property type="term" value="F:iron ion binding"/>
    <property type="evidence" value="ECO:0007669"/>
    <property type="project" value="InterPro"/>
</dbReference>
<name>K9W957_9CYAN</name>
<gene>
    <name evidence="7" type="ORF">Mic7113_0421</name>
</gene>
<evidence type="ECO:0000259" key="6">
    <source>
        <dbReference type="Pfam" id="PF04116"/>
    </source>
</evidence>
<dbReference type="eggNOG" id="COG3000">
    <property type="taxonomic scope" value="Bacteria"/>
</dbReference>
<dbReference type="HOGENOM" id="CLU_047036_6_1_3"/>
<feature type="transmembrane region" description="Helical" evidence="5">
    <location>
        <begin position="94"/>
        <end position="116"/>
    </location>
</feature>
<evidence type="ECO:0000313" key="7">
    <source>
        <dbReference type="EMBL" id="AFZ16341.1"/>
    </source>
</evidence>
<feature type="transmembrane region" description="Helical" evidence="5">
    <location>
        <begin position="158"/>
        <end position="187"/>
    </location>
</feature>
<dbReference type="KEGG" id="mic:Mic7113_0421"/>
<protein>
    <submittedName>
        <fullName evidence="7">Sterol desaturase</fullName>
        <ecNumber evidence="7">1.3.3.-</ecNumber>
    </submittedName>
</protein>
<comment type="subcellular location">
    <subcellularLocation>
        <location evidence="1">Membrane</location>
    </subcellularLocation>
</comment>
<evidence type="ECO:0000313" key="8">
    <source>
        <dbReference type="Proteomes" id="UP000010471"/>
    </source>
</evidence>
<reference evidence="7 8" key="1">
    <citation type="submission" date="2012-06" db="EMBL/GenBank/DDBJ databases">
        <title>Finished chromosome of genome of Microcoleus sp. PCC 7113.</title>
        <authorList>
            <consortium name="US DOE Joint Genome Institute"/>
            <person name="Gugger M."/>
            <person name="Coursin T."/>
            <person name="Rippka R."/>
            <person name="Tandeau De Marsac N."/>
            <person name="Huntemann M."/>
            <person name="Wei C.-L."/>
            <person name="Han J."/>
            <person name="Detter J.C."/>
            <person name="Han C."/>
            <person name="Tapia R."/>
            <person name="Chen A."/>
            <person name="Kyrpides N."/>
            <person name="Mavromatis K."/>
            <person name="Markowitz V."/>
            <person name="Szeto E."/>
            <person name="Ivanova N."/>
            <person name="Pagani I."/>
            <person name="Pati A."/>
            <person name="Goodwin L."/>
            <person name="Nordberg H.P."/>
            <person name="Cantor M.N."/>
            <person name="Hua S.X."/>
            <person name="Woyke T."/>
            <person name="Kerfeld C.A."/>
        </authorList>
    </citation>
    <scope>NUCLEOTIDE SEQUENCE [LARGE SCALE GENOMIC DNA]</scope>
    <source>
        <strain evidence="7 8">PCC 7113</strain>
    </source>
</reference>
<dbReference type="EMBL" id="CP003630">
    <property type="protein sequence ID" value="AFZ16341.1"/>
    <property type="molecule type" value="Genomic_DNA"/>
</dbReference>
<dbReference type="PATRIC" id="fig|1173027.3.peg.464"/>
<feature type="transmembrane region" description="Helical" evidence="5">
    <location>
        <begin position="6"/>
        <end position="33"/>
    </location>
</feature>
<organism evidence="7 8">
    <name type="scientific">Allocoleopsis franciscana PCC 7113</name>
    <dbReference type="NCBI Taxonomy" id="1173027"/>
    <lineage>
        <taxon>Bacteria</taxon>
        <taxon>Bacillati</taxon>
        <taxon>Cyanobacteriota</taxon>
        <taxon>Cyanophyceae</taxon>
        <taxon>Coleofasciculales</taxon>
        <taxon>Coleofasciculaceae</taxon>
        <taxon>Allocoleopsis</taxon>
        <taxon>Allocoleopsis franciscana</taxon>
    </lineage>
</organism>
<accession>K9W957</accession>
<dbReference type="InterPro" id="IPR006694">
    <property type="entry name" value="Fatty_acid_hydroxylase"/>
</dbReference>
<feature type="domain" description="Fatty acid hydroxylase" evidence="6">
    <location>
        <begin position="104"/>
        <end position="238"/>
    </location>
</feature>
<dbReference type="Pfam" id="PF04116">
    <property type="entry name" value="FA_hydroxylase"/>
    <property type="match status" value="1"/>
</dbReference>
<keyword evidence="2 5" id="KW-0812">Transmembrane</keyword>
<proteinExistence type="predicted"/>
<dbReference type="Proteomes" id="UP000010471">
    <property type="component" value="Chromosome"/>
</dbReference>
<dbReference type="STRING" id="1173027.Mic7113_0421"/>
<evidence type="ECO:0000256" key="5">
    <source>
        <dbReference type="SAM" id="Phobius"/>
    </source>
</evidence>
<sequence>MADHSFLYYCFVFFGAILARYFLIAGGTYLIFYSDLGKRFPKRGLRRSPPLWRSIQKDLELSVLSAVVFALCAALMMSEYGLEVTRLYTDPRQYGLWYLGVSFVGVLILQDTYFYFMHRMFHHPLLLKWLHQGHHRSGDPTPWTSFAFDLPEALIQAIFFVSVIFVVPIHFITLIAVLLTMTVWSVLNHLGFELFPSSFPRHWLGQWFIGSTHHSIHHRKYTVHYGLYFTFWDKMLGTDDPNYENEFDLVLRR</sequence>
<dbReference type="OrthoDB" id="9770329at2"/>
<dbReference type="EC" id="1.3.3.-" evidence="7"/>
<feature type="transmembrane region" description="Helical" evidence="5">
    <location>
        <begin position="61"/>
        <end position="82"/>
    </location>
</feature>
<dbReference type="InterPro" id="IPR050307">
    <property type="entry name" value="Sterol_Desaturase_Related"/>
</dbReference>
<evidence type="ECO:0000256" key="1">
    <source>
        <dbReference type="ARBA" id="ARBA00004370"/>
    </source>
</evidence>
<keyword evidence="3 5" id="KW-1133">Transmembrane helix</keyword>
<dbReference type="GO" id="GO:0016020">
    <property type="term" value="C:membrane"/>
    <property type="evidence" value="ECO:0007669"/>
    <property type="project" value="UniProtKB-SubCell"/>
</dbReference>
<keyword evidence="4 5" id="KW-0472">Membrane</keyword>
<dbReference type="AlphaFoldDB" id="K9W957"/>
<evidence type="ECO:0000256" key="2">
    <source>
        <dbReference type="ARBA" id="ARBA00022692"/>
    </source>
</evidence>
<dbReference type="GO" id="GO:0016491">
    <property type="term" value="F:oxidoreductase activity"/>
    <property type="evidence" value="ECO:0007669"/>
    <property type="project" value="UniProtKB-KW"/>
</dbReference>
<keyword evidence="7" id="KW-0560">Oxidoreductase</keyword>
<keyword evidence="8" id="KW-1185">Reference proteome</keyword>